<keyword evidence="2" id="KW-1133">Transmembrane helix</keyword>
<accession>A0AAE0XVI5</accession>
<gene>
    <name evidence="3" type="ORF">RRG08_055492</name>
</gene>
<evidence type="ECO:0000256" key="2">
    <source>
        <dbReference type="SAM" id="Phobius"/>
    </source>
</evidence>
<feature type="transmembrane region" description="Helical" evidence="2">
    <location>
        <begin position="12"/>
        <end position="31"/>
    </location>
</feature>
<keyword evidence="2" id="KW-0812">Transmembrane</keyword>
<dbReference type="Proteomes" id="UP001283361">
    <property type="component" value="Unassembled WGS sequence"/>
</dbReference>
<feature type="non-terminal residue" evidence="3">
    <location>
        <position position="1"/>
    </location>
</feature>
<feature type="region of interest" description="Disordered" evidence="1">
    <location>
        <begin position="64"/>
        <end position="83"/>
    </location>
</feature>
<organism evidence="3 4">
    <name type="scientific">Elysia crispata</name>
    <name type="common">lettuce slug</name>
    <dbReference type="NCBI Taxonomy" id="231223"/>
    <lineage>
        <taxon>Eukaryota</taxon>
        <taxon>Metazoa</taxon>
        <taxon>Spiralia</taxon>
        <taxon>Lophotrochozoa</taxon>
        <taxon>Mollusca</taxon>
        <taxon>Gastropoda</taxon>
        <taxon>Heterobranchia</taxon>
        <taxon>Euthyneura</taxon>
        <taxon>Panpulmonata</taxon>
        <taxon>Sacoglossa</taxon>
        <taxon>Placobranchoidea</taxon>
        <taxon>Plakobranchidae</taxon>
        <taxon>Elysia</taxon>
    </lineage>
</organism>
<keyword evidence="2" id="KW-0472">Membrane</keyword>
<evidence type="ECO:0000313" key="4">
    <source>
        <dbReference type="Proteomes" id="UP001283361"/>
    </source>
</evidence>
<reference evidence="3" key="1">
    <citation type="journal article" date="2023" name="G3 (Bethesda)">
        <title>A reference genome for the long-term kleptoplast-retaining sea slug Elysia crispata morphotype clarki.</title>
        <authorList>
            <person name="Eastman K.E."/>
            <person name="Pendleton A.L."/>
            <person name="Shaikh M.A."/>
            <person name="Suttiyut T."/>
            <person name="Ogas R."/>
            <person name="Tomko P."/>
            <person name="Gavelis G."/>
            <person name="Widhalm J.R."/>
            <person name="Wisecaver J.H."/>
        </authorList>
    </citation>
    <scope>NUCLEOTIDE SEQUENCE</scope>
    <source>
        <strain evidence="3">ECLA1</strain>
    </source>
</reference>
<evidence type="ECO:0000256" key="1">
    <source>
        <dbReference type="SAM" id="MobiDB-lite"/>
    </source>
</evidence>
<proteinExistence type="predicted"/>
<protein>
    <submittedName>
        <fullName evidence="3">Uncharacterized protein</fullName>
    </submittedName>
</protein>
<comment type="caution">
    <text evidence="3">The sequence shown here is derived from an EMBL/GenBank/DDBJ whole genome shotgun (WGS) entry which is preliminary data.</text>
</comment>
<dbReference type="EMBL" id="JAWDGP010007503">
    <property type="protein sequence ID" value="KAK3715606.1"/>
    <property type="molecule type" value="Genomic_DNA"/>
</dbReference>
<name>A0AAE0XVI5_9GAST</name>
<evidence type="ECO:0000313" key="3">
    <source>
        <dbReference type="EMBL" id="KAK3715606.1"/>
    </source>
</evidence>
<dbReference type="AlphaFoldDB" id="A0AAE0XVI5"/>
<sequence>SGQKRSSHFVPLVVIIIAAAAVIIGLLVWRLRMATRHQPQKSTLEDCCARVELVQVENSPLAPQPGALARRGSNQHYEPVTLSPYNNDLDQYATPLDMLTELGEYETPLTVKTRQVK</sequence>
<keyword evidence="4" id="KW-1185">Reference proteome</keyword>